<evidence type="ECO:0000259" key="1">
    <source>
        <dbReference type="Pfam" id="PF06985"/>
    </source>
</evidence>
<keyword evidence="3" id="KW-1185">Reference proteome</keyword>
<organism evidence="2 3">
    <name type="scientific">Lojkania enalia</name>
    <dbReference type="NCBI Taxonomy" id="147567"/>
    <lineage>
        <taxon>Eukaryota</taxon>
        <taxon>Fungi</taxon>
        <taxon>Dikarya</taxon>
        <taxon>Ascomycota</taxon>
        <taxon>Pezizomycotina</taxon>
        <taxon>Dothideomycetes</taxon>
        <taxon>Pleosporomycetidae</taxon>
        <taxon>Pleosporales</taxon>
        <taxon>Pleosporales incertae sedis</taxon>
        <taxon>Lojkania</taxon>
    </lineage>
</organism>
<proteinExistence type="predicted"/>
<sequence>MEGLKEISTINPLKYEKLLLKDSIRILKLEAAQTDDAELHASFFETKLSEAPSYEAISYTWGAAAVSKTLHFPSGYVKITENLDSALRRFRHKDCERIIWADAVCIDQKNDAEKGAQVAIMGDIYKRASQVLIWLGNDSPEIAHAIQGYEILADELSAGIPDMIMGYGMNLIYNRPWFSRLWTVQEVALA</sequence>
<evidence type="ECO:0000313" key="3">
    <source>
        <dbReference type="Proteomes" id="UP000800093"/>
    </source>
</evidence>
<accession>A0A9P4NBB7</accession>
<dbReference type="Proteomes" id="UP000800093">
    <property type="component" value="Unassembled WGS sequence"/>
</dbReference>
<dbReference type="Pfam" id="PF06985">
    <property type="entry name" value="HET"/>
    <property type="match status" value="1"/>
</dbReference>
<dbReference type="PANTHER" id="PTHR24148:SF80">
    <property type="entry name" value="HETEROKARYON INCOMPATIBILITY DOMAIN-CONTAINING PROTEIN"/>
    <property type="match status" value="1"/>
</dbReference>
<feature type="domain" description="Heterokaryon incompatibility" evidence="1">
    <location>
        <begin position="54"/>
        <end position="186"/>
    </location>
</feature>
<protein>
    <submittedName>
        <fullName evidence="2">HET-domain-containing protein</fullName>
    </submittedName>
</protein>
<comment type="caution">
    <text evidence="2">The sequence shown here is derived from an EMBL/GenBank/DDBJ whole genome shotgun (WGS) entry which is preliminary data.</text>
</comment>
<name>A0A9P4NBB7_9PLEO</name>
<dbReference type="OrthoDB" id="2157530at2759"/>
<feature type="non-terminal residue" evidence="2">
    <location>
        <position position="190"/>
    </location>
</feature>
<evidence type="ECO:0000313" key="2">
    <source>
        <dbReference type="EMBL" id="KAF2270094.1"/>
    </source>
</evidence>
<dbReference type="AlphaFoldDB" id="A0A9P4NBB7"/>
<dbReference type="InterPro" id="IPR052895">
    <property type="entry name" value="HetReg/Transcr_Mod"/>
</dbReference>
<gene>
    <name evidence="2" type="ORF">CC78DRAFT_507723</name>
</gene>
<dbReference type="EMBL" id="ML986580">
    <property type="protein sequence ID" value="KAF2270094.1"/>
    <property type="molecule type" value="Genomic_DNA"/>
</dbReference>
<reference evidence="3" key="1">
    <citation type="journal article" date="2020" name="Stud. Mycol.">
        <title>101 Dothideomycetes genomes: A test case for predicting lifestyles and emergence of pathogens.</title>
        <authorList>
            <person name="Haridas S."/>
            <person name="Albert R."/>
            <person name="Binder M."/>
            <person name="Bloem J."/>
            <person name="LaButti K."/>
            <person name="Salamov A."/>
            <person name="Andreopoulos B."/>
            <person name="Baker S."/>
            <person name="Barry K."/>
            <person name="Bills G."/>
            <person name="Bluhm B."/>
            <person name="Cannon C."/>
            <person name="Castanera R."/>
            <person name="Culley D."/>
            <person name="Daum C."/>
            <person name="Ezra D."/>
            <person name="Gonzalez J."/>
            <person name="Henrissat B."/>
            <person name="Kuo A."/>
            <person name="Liang C."/>
            <person name="Lipzen A."/>
            <person name="Lutzoni F."/>
            <person name="Magnuson J."/>
            <person name="Mondo S."/>
            <person name="Nolan M."/>
            <person name="Ohm R."/>
            <person name="Pangilinan J."/>
            <person name="Park H.-J."/>
            <person name="Ramirez L."/>
            <person name="Alfaro M."/>
            <person name="Sun H."/>
            <person name="Tritt A."/>
            <person name="Yoshinaga Y."/>
            <person name="Zwiers L.-H."/>
            <person name="Turgeon B."/>
            <person name="Goodwin S."/>
            <person name="Spatafora J."/>
            <person name="Crous P."/>
            <person name="Grigoriev I."/>
        </authorList>
    </citation>
    <scope>NUCLEOTIDE SEQUENCE [LARGE SCALE GENOMIC DNA]</scope>
    <source>
        <strain evidence="3">CBS 304.66</strain>
    </source>
</reference>
<dbReference type="InterPro" id="IPR010730">
    <property type="entry name" value="HET"/>
</dbReference>
<dbReference type="PANTHER" id="PTHR24148">
    <property type="entry name" value="ANKYRIN REPEAT DOMAIN-CONTAINING PROTEIN 39 HOMOLOG-RELATED"/>
    <property type="match status" value="1"/>
</dbReference>